<feature type="compositionally biased region" description="Basic and acidic residues" evidence="1">
    <location>
        <begin position="51"/>
        <end position="64"/>
    </location>
</feature>
<organism evidence="3 4">
    <name type="scientific">Phytophthora megakarya</name>
    <dbReference type="NCBI Taxonomy" id="4795"/>
    <lineage>
        <taxon>Eukaryota</taxon>
        <taxon>Sar</taxon>
        <taxon>Stramenopiles</taxon>
        <taxon>Oomycota</taxon>
        <taxon>Peronosporomycetes</taxon>
        <taxon>Peronosporales</taxon>
        <taxon>Peronosporaceae</taxon>
        <taxon>Phytophthora</taxon>
    </lineage>
</organism>
<protein>
    <submittedName>
        <fullName evidence="3">Polyprotein</fullName>
    </submittedName>
</protein>
<dbReference type="Proteomes" id="UP000198211">
    <property type="component" value="Unassembled WGS sequence"/>
</dbReference>
<feature type="domain" description="Reverse transcriptase Ty1/copia-type" evidence="2">
    <location>
        <begin position="128"/>
        <end position="201"/>
    </location>
</feature>
<evidence type="ECO:0000313" key="3">
    <source>
        <dbReference type="EMBL" id="OWZ13372.1"/>
    </source>
</evidence>
<evidence type="ECO:0000259" key="2">
    <source>
        <dbReference type="Pfam" id="PF07727"/>
    </source>
</evidence>
<dbReference type="EMBL" id="NBNE01001597">
    <property type="protein sequence ID" value="OWZ13372.1"/>
    <property type="molecule type" value="Genomic_DNA"/>
</dbReference>
<evidence type="ECO:0000313" key="4">
    <source>
        <dbReference type="Proteomes" id="UP000198211"/>
    </source>
</evidence>
<accession>A0A225W704</accession>
<feature type="compositionally biased region" description="Polar residues" evidence="1">
    <location>
        <begin position="8"/>
        <end position="17"/>
    </location>
</feature>
<dbReference type="AlphaFoldDB" id="A0A225W704"/>
<gene>
    <name evidence="3" type="ORF">PHMEG_00013311</name>
</gene>
<comment type="caution">
    <text evidence="3">The sequence shown here is derived from an EMBL/GenBank/DDBJ whole genome shotgun (WGS) entry which is preliminary data.</text>
</comment>
<feature type="region of interest" description="Disordered" evidence="1">
    <location>
        <begin position="1"/>
        <end position="81"/>
    </location>
</feature>
<dbReference type="STRING" id="4795.A0A225W704"/>
<sequence length="205" mass="22910">MEILRNHTGPNSPQLQGSDRLVFGGEFPVPPNVPPLRANFTDPVRALPAPPEDRIVAWEPRGGESKSGNADDDDISEPDPKRLRLTDGYEVALAVRKIPRAYAEAMKSPCAAQWEEAIRRELRSHFSNHTWDAVRRPFGAKVIGCKWVFGIKRDGEGNIVRYKARLVTQGFHQRYGVDYWDTYSPVASLNTGRVFLACAVNGVIL</sequence>
<keyword evidence="4" id="KW-1185">Reference proteome</keyword>
<dbReference type="Pfam" id="PF07727">
    <property type="entry name" value="RVT_2"/>
    <property type="match status" value="1"/>
</dbReference>
<dbReference type="OrthoDB" id="125229at2759"/>
<evidence type="ECO:0000256" key="1">
    <source>
        <dbReference type="SAM" id="MobiDB-lite"/>
    </source>
</evidence>
<dbReference type="InterPro" id="IPR013103">
    <property type="entry name" value="RVT_2"/>
</dbReference>
<name>A0A225W704_9STRA</name>
<reference evidence="4" key="1">
    <citation type="submission" date="2017-03" db="EMBL/GenBank/DDBJ databases">
        <title>Phytopthora megakarya and P. palmivora, two closely related causual agents of cacao black pod achieved similar genome size and gene model numbers by different mechanisms.</title>
        <authorList>
            <person name="Ali S."/>
            <person name="Shao J."/>
            <person name="Larry D.J."/>
            <person name="Kronmiller B."/>
            <person name="Shen D."/>
            <person name="Strem M.D."/>
            <person name="Melnick R.L."/>
            <person name="Guiltinan M.J."/>
            <person name="Tyler B.M."/>
            <person name="Meinhardt L.W."/>
            <person name="Bailey B.A."/>
        </authorList>
    </citation>
    <scope>NUCLEOTIDE SEQUENCE [LARGE SCALE GENOMIC DNA]</scope>
    <source>
        <strain evidence="4">zdho120</strain>
    </source>
</reference>
<proteinExistence type="predicted"/>